<name>A0ABS4SKG2_9PROT</name>
<dbReference type="Gene3D" id="1.10.260.40">
    <property type="entry name" value="lambda repressor-like DNA-binding domains"/>
    <property type="match status" value="1"/>
</dbReference>
<dbReference type="RefSeq" id="WP_246500648.1">
    <property type="nucleotide sequence ID" value="NZ_JAGINP010000009.1"/>
</dbReference>
<dbReference type="InterPro" id="IPR010982">
    <property type="entry name" value="Lambda_DNA-bd_dom_sf"/>
</dbReference>
<evidence type="ECO:0008006" key="3">
    <source>
        <dbReference type="Google" id="ProtNLM"/>
    </source>
</evidence>
<proteinExistence type="predicted"/>
<evidence type="ECO:0000313" key="1">
    <source>
        <dbReference type="EMBL" id="MBP2293054.1"/>
    </source>
</evidence>
<dbReference type="SUPFAM" id="SSF143880">
    <property type="entry name" value="NE0471 N-terminal domain-like"/>
    <property type="match status" value="1"/>
</dbReference>
<comment type="caution">
    <text evidence="1">The sequence shown here is derived from an EMBL/GenBank/DDBJ whole genome shotgun (WGS) entry which is preliminary data.</text>
</comment>
<dbReference type="InterPro" id="IPR036782">
    <property type="entry name" value="NE0471-like_N"/>
</dbReference>
<accession>A0ABS4SKG2</accession>
<sequence length="172" mass="18988">MSDEMAHGSDPRPILRIATVAAEPGHVLRIRWTDGTSARVDLSGWIGLHDVAELRDDAMFRQPEVGEFGASVQWAGNEDLSIDTLHLELLAEQQAPFGAAEIAAWQDRHRISNQEAADLLDVAVNTWMNYKSGATRVPRGVAIACRAMDRDPLFFTAHFHPRRNGRPPAAAE</sequence>
<protein>
    <recommendedName>
        <fullName evidence="3">DUF2442 domain-containing protein</fullName>
    </recommendedName>
</protein>
<dbReference type="Gene3D" id="3.30.2020.10">
    <property type="entry name" value="NE0471-like N-terminal domain"/>
    <property type="match status" value="1"/>
</dbReference>
<dbReference type="SUPFAM" id="SSF47413">
    <property type="entry name" value="lambda repressor-like DNA-binding domains"/>
    <property type="match status" value="1"/>
</dbReference>
<organism evidence="1 2">
    <name type="scientific">Azospirillum rugosum</name>
    <dbReference type="NCBI Taxonomy" id="416170"/>
    <lineage>
        <taxon>Bacteria</taxon>
        <taxon>Pseudomonadati</taxon>
        <taxon>Pseudomonadota</taxon>
        <taxon>Alphaproteobacteria</taxon>
        <taxon>Rhodospirillales</taxon>
        <taxon>Azospirillaceae</taxon>
        <taxon>Azospirillum</taxon>
    </lineage>
</organism>
<dbReference type="Proteomes" id="UP000781958">
    <property type="component" value="Unassembled WGS sequence"/>
</dbReference>
<dbReference type="EMBL" id="JAGINP010000009">
    <property type="protein sequence ID" value="MBP2293054.1"/>
    <property type="molecule type" value="Genomic_DNA"/>
</dbReference>
<gene>
    <name evidence="1" type="ORF">J2851_002836</name>
</gene>
<evidence type="ECO:0000313" key="2">
    <source>
        <dbReference type="Proteomes" id="UP000781958"/>
    </source>
</evidence>
<keyword evidence="2" id="KW-1185">Reference proteome</keyword>
<reference evidence="1 2" key="1">
    <citation type="submission" date="2021-03" db="EMBL/GenBank/DDBJ databases">
        <title>Genomic Encyclopedia of Type Strains, Phase III (KMG-III): the genomes of soil and plant-associated and newly described type strains.</title>
        <authorList>
            <person name="Whitman W."/>
        </authorList>
    </citation>
    <scope>NUCLEOTIDE SEQUENCE [LARGE SCALE GENOMIC DNA]</scope>
    <source>
        <strain evidence="1 2">IMMIB AFH-6</strain>
    </source>
</reference>